<dbReference type="GO" id="GO:1990074">
    <property type="term" value="P:polyuridylation-dependent mRNA catabolic process"/>
    <property type="evidence" value="ECO:0007669"/>
    <property type="project" value="UniProtKB-UniRule"/>
</dbReference>
<dbReference type="HAMAP" id="MF_03045">
    <property type="entry name" value="DIS3L2"/>
    <property type="match status" value="1"/>
</dbReference>
<evidence type="ECO:0000313" key="8">
    <source>
        <dbReference type="EMBL" id="ETW83968.1"/>
    </source>
</evidence>
<evidence type="ECO:0000256" key="2">
    <source>
        <dbReference type="ARBA" id="ARBA00022723"/>
    </source>
</evidence>
<keyword evidence="4 5" id="KW-0694">RNA-binding</keyword>
<dbReference type="FunFam" id="2.40.50.690:FF:000001">
    <property type="entry name" value="Cell wall biogenesis protein"/>
    <property type="match status" value="1"/>
</dbReference>
<dbReference type="InParanoid" id="W4KDT7"/>
<reference evidence="8 9" key="1">
    <citation type="journal article" date="2012" name="New Phytol.">
        <title>Insight into trade-off between wood decay and parasitism from the genome of a fungal forest pathogen.</title>
        <authorList>
            <person name="Olson A."/>
            <person name="Aerts A."/>
            <person name="Asiegbu F."/>
            <person name="Belbahri L."/>
            <person name="Bouzid O."/>
            <person name="Broberg A."/>
            <person name="Canback B."/>
            <person name="Coutinho P.M."/>
            <person name="Cullen D."/>
            <person name="Dalman K."/>
            <person name="Deflorio G."/>
            <person name="van Diepen L.T."/>
            <person name="Dunand C."/>
            <person name="Duplessis S."/>
            <person name="Durling M."/>
            <person name="Gonthier P."/>
            <person name="Grimwood J."/>
            <person name="Fossdal C.G."/>
            <person name="Hansson D."/>
            <person name="Henrissat B."/>
            <person name="Hietala A."/>
            <person name="Himmelstrand K."/>
            <person name="Hoffmeister D."/>
            <person name="Hogberg N."/>
            <person name="James T.Y."/>
            <person name="Karlsson M."/>
            <person name="Kohler A."/>
            <person name="Kues U."/>
            <person name="Lee Y.H."/>
            <person name="Lin Y.C."/>
            <person name="Lind M."/>
            <person name="Lindquist E."/>
            <person name="Lombard V."/>
            <person name="Lucas S."/>
            <person name="Lunden K."/>
            <person name="Morin E."/>
            <person name="Murat C."/>
            <person name="Park J."/>
            <person name="Raffaello T."/>
            <person name="Rouze P."/>
            <person name="Salamov A."/>
            <person name="Schmutz J."/>
            <person name="Solheim H."/>
            <person name="Stahlberg J."/>
            <person name="Velez H."/>
            <person name="de Vries R.P."/>
            <person name="Wiebenga A."/>
            <person name="Woodward S."/>
            <person name="Yakovlev I."/>
            <person name="Garbelotto M."/>
            <person name="Martin F."/>
            <person name="Grigoriev I.V."/>
            <person name="Stenlid J."/>
        </authorList>
    </citation>
    <scope>NUCLEOTIDE SEQUENCE [LARGE SCALE GENOMIC DNA]</scope>
    <source>
        <strain evidence="8 9">TC 32-1</strain>
    </source>
</reference>
<dbReference type="InterPro" id="IPR022966">
    <property type="entry name" value="RNase_II/R_CS"/>
</dbReference>
<evidence type="ECO:0000256" key="6">
    <source>
        <dbReference type="SAM" id="MobiDB-lite"/>
    </source>
</evidence>
<keyword evidence="1 5" id="KW-0963">Cytoplasm</keyword>
<dbReference type="KEGG" id="hir:HETIRDRAFT_62621"/>
<dbReference type="Gene3D" id="2.40.50.140">
    <property type="entry name" value="Nucleic acid-binding proteins"/>
    <property type="match status" value="1"/>
</dbReference>
<dbReference type="HOGENOM" id="CLU_002333_0_3_1"/>
<feature type="binding site" evidence="5">
    <location>
        <position position="518"/>
    </location>
    <ligand>
        <name>Mg(2+)</name>
        <dbReference type="ChEBI" id="CHEBI:18420"/>
    </ligand>
</feature>
<feature type="compositionally biased region" description="Basic and acidic residues" evidence="6">
    <location>
        <begin position="288"/>
        <end position="300"/>
    </location>
</feature>
<dbReference type="Pfam" id="PF17849">
    <property type="entry name" value="OB_Dis3"/>
    <property type="match status" value="1"/>
</dbReference>
<dbReference type="OrthoDB" id="372421at2759"/>
<name>W4KDT7_HETIT</name>
<dbReference type="PROSITE" id="PS01175">
    <property type="entry name" value="RIBONUCLEASE_II"/>
    <property type="match status" value="1"/>
</dbReference>
<keyword evidence="5" id="KW-0464">Manganese</keyword>
<dbReference type="GO" id="GO:0000932">
    <property type="term" value="C:P-body"/>
    <property type="evidence" value="ECO:0007669"/>
    <property type="project" value="UniProtKB-SubCell"/>
</dbReference>
<dbReference type="Gene3D" id="2.40.50.690">
    <property type="match status" value="1"/>
</dbReference>
<feature type="domain" description="RNB" evidence="7">
    <location>
        <begin position="506"/>
        <end position="844"/>
    </location>
</feature>
<dbReference type="FunCoup" id="W4KDT7">
    <property type="interactions" value="1"/>
</dbReference>
<dbReference type="EC" id="3.1.13.-" evidence="5"/>
<sequence>MPLPQTTTSTLPANAPIFTPGASGFPPPNANEPPPRHRKAASLASSTGSVPATAGFQPSSLLPNGGVNVLNKGGAQQALGSISYSNALGQDGFDDGFAPPAAFGGHSRQASRADSSWRLNGGVGGIQQNNAFTADLAQAQAQLQSLQQFRAAAGGHHQKIPSFSFPNMLPNMMAANMMGLGLGGINLLQQQQQQFQSQLQQQSNQPQRKSLFAPYLPQASLPPLLATGKLVVGILRVNKRNRSDAYVSTEVLDADIYICGSKDRNRALEGDIVAVELLDVDEVWGTKKEKEEKKRKKEENAAYEMKSTAGRKNDKKKDDVEVEGQGLMLFEDEEVTDEVKPQFAGHVVAVVERMPGQLFSGTLGLLRPSSAATKEKQEAERREREGDRGDEPRRPIDRPKIVWFKPTDKRVPLIAIPTEQAPPDFVQNSDSYINKLFVACIKRHPISSLHPFGTLVEELGPIGDIEVETSALLKDCNFPTEDFTESVLKCLPPIPWSIPEREFEIRKDLRNERIFTIDPDTAKDLDDALSVKSNDDGTYDIGIHIADVSYFVKPNTALDRDARKRATSVYLVQRVVSMLPPALSEELCSLKPGHERLAFSVILTMTKDARVVKKWFGKTIVKSAAKLSYSNAQNVIDGKLLSDVPVSPEHNASAIEHDIKILWDLASELRTRRFQNGALSHESLRLSFTLDESGIPVDCSGYERHESNQLVEEFMLLTNVTVAQQIAVNLPEQALLRRHDVPIERRLNMLAERAQRLGYNLDTSSSGAIMRSFNAIEDPTARKLLELLVFKATHRARYFCAGMLDIAKYHHYALNVPLYTHFTSPIRRYADVLVHRQLEHVLQGTAESKFAMDRDAVAKVTQQCNIKRDSAQLAQEQSAHLHLCVLISDLTSRYGPVVRQAKVVAVLDAAFDVLVPEFGIEKRVHVDQMPIDNHVYDEHAHTLQIYWSDRDVINWLAENSDDEHLKKVKQNAEQHAVKMEVASRSLHDEKALFDEDDGDDEIVLGRDDKDIDVKNETSKQRLLSMAKVMPEFEGLKTTTSGHKIQEIRELMTVPVIVTADLTKSPPVIKVYSVNPYSQEKAQKQ</sequence>
<evidence type="ECO:0000259" key="7">
    <source>
        <dbReference type="SMART" id="SM00955"/>
    </source>
</evidence>
<evidence type="ECO:0000256" key="1">
    <source>
        <dbReference type="ARBA" id="ARBA00022490"/>
    </source>
</evidence>
<dbReference type="EMBL" id="KI925456">
    <property type="protein sequence ID" value="ETW83968.1"/>
    <property type="molecule type" value="Genomic_DNA"/>
</dbReference>
<dbReference type="Proteomes" id="UP000030671">
    <property type="component" value="Unassembled WGS sequence"/>
</dbReference>
<dbReference type="eggNOG" id="KOG2102">
    <property type="taxonomic scope" value="Eukaryota"/>
</dbReference>
<organism evidence="8 9">
    <name type="scientific">Heterobasidion irregulare (strain TC 32-1)</name>
    <dbReference type="NCBI Taxonomy" id="747525"/>
    <lineage>
        <taxon>Eukaryota</taxon>
        <taxon>Fungi</taxon>
        <taxon>Dikarya</taxon>
        <taxon>Basidiomycota</taxon>
        <taxon>Agaricomycotina</taxon>
        <taxon>Agaricomycetes</taxon>
        <taxon>Russulales</taxon>
        <taxon>Bondarzewiaceae</taxon>
        <taxon>Heterobasidion</taxon>
        <taxon>Heterobasidion annosum species complex</taxon>
    </lineage>
</organism>
<feature type="site" description="Important for catalytic activity" evidence="5">
    <location>
        <position position="526"/>
    </location>
</feature>
<dbReference type="PANTHER" id="PTHR23355">
    <property type="entry name" value="RIBONUCLEASE"/>
    <property type="match status" value="1"/>
</dbReference>
<keyword evidence="5" id="KW-0540">Nuclease</keyword>
<feature type="compositionally biased region" description="Polar residues" evidence="6">
    <location>
        <begin position="43"/>
        <end position="57"/>
    </location>
</feature>
<feature type="region of interest" description="Disordered" evidence="6">
    <location>
        <begin position="288"/>
        <end position="319"/>
    </location>
</feature>
<evidence type="ECO:0000313" key="9">
    <source>
        <dbReference type="Proteomes" id="UP000030671"/>
    </source>
</evidence>
<feature type="binding site" evidence="5">
    <location>
        <position position="527"/>
    </location>
    <ligand>
        <name>Mg(2+)</name>
        <dbReference type="ChEBI" id="CHEBI:18420"/>
    </ligand>
</feature>
<feature type="region of interest" description="Disordered" evidence="6">
    <location>
        <begin position="369"/>
        <end position="396"/>
    </location>
</feature>
<comment type="subcellular location">
    <subcellularLocation>
        <location evidence="5">Cytoplasm</location>
    </subcellularLocation>
    <subcellularLocation>
        <location evidence="5">Cytoplasm</location>
        <location evidence="5">P-body</location>
    </subcellularLocation>
</comment>
<dbReference type="Gene3D" id="2.40.50.700">
    <property type="match status" value="1"/>
</dbReference>
<dbReference type="SMART" id="SM00955">
    <property type="entry name" value="RNB"/>
    <property type="match status" value="1"/>
</dbReference>
<dbReference type="InterPro" id="IPR050180">
    <property type="entry name" value="RNR_Ribonuclease"/>
</dbReference>
<keyword evidence="5" id="KW-0378">Hydrolase</keyword>
<dbReference type="STRING" id="747525.W4KDT7"/>
<dbReference type="FunFam" id="2.40.50.700:FF:000002">
    <property type="entry name" value="Cell wall biogenesis protein"/>
    <property type="match status" value="1"/>
</dbReference>
<dbReference type="InterPro" id="IPR028591">
    <property type="entry name" value="DIS3L2"/>
</dbReference>
<dbReference type="SUPFAM" id="SSF50249">
    <property type="entry name" value="Nucleic acid-binding proteins"/>
    <property type="match status" value="3"/>
</dbReference>
<dbReference type="AlphaFoldDB" id="W4KDT7"/>
<dbReference type="PANTHER" id="PTHR23355:SF9">
    <property type="entry name" value="DIS3-LIKE EXONUCLEASE 2"/>
    <property type="match status" value="1"/>
</dbReference>
<comment type="cofactor">
    <cofactor evidence="5">
        <name>Mg(2+)</name>
        <dbReference type="ChEBI" id="CHEBI:18420"/>
    </cofactor>
    <cofactor evidence="5">
        <name>Mn(2+)</name>
        <dbReference type="ChEBI" id="CHEBI:29035"/>
    </cofactor>
</comment>
<dbReference type="Pfam" id="PF17877">
    <property type="entry name" value="Dis3l2_C_term"/>
    <property type="match status" value="1"/>
</dbReference>
<keyword evidence="2 5" id="KW-0479">Metal-binding</keyword>
<keyword evidence="5" id="KW-0269">Exonuclease</keyword>
<gene>
    <name evidence="8" type="ORF">HETIRDRAFT_62621</name>
</gene>
<proteinExistence type="inferred from homology"/>
<evidence type="ECO:0000256" key="5">
    <source>
        <dbReference type="HAMAP-Rule" id="MF_03045"/>
    </source>
</evidence>
<accession>W4KDT7</accession>
<feature type="region of interest" description="Disordered" evidence="6">
    <location>
        <begin position="1"/>
        <end position="57"/>
    </location>
</feature>
<dbReference type="GeneID" id="20678608"/>
<dbReference type="GO" id="GO:0003723">
    <property type="term" value="F:RNA binding"/>
    <property type="evidence" value="ECO:0007669"/>
    <property type="project" value="UniProtKB-KW"/>
</dbReference>
<comment type="function">
    <text evidence="5">3'-5'-exoribonuclease that specifically recognizes RNAs polyuridylated at their 3' end and mediates their degradation. Component of an exosome-independent RNA degradation pathway that mediates degradation of cytoplasmic mRNAs that have been deadenylated and subsequently uridylated at their 3'.</text>
</comment>
<feature type="compositionally biased region" description="Basic and acidic residues" evidence="6">
    <location>
        <begin position="373"/>
        <end position="396"/>
    </location>
</feature>
<feature type="compositionally biased region" description="Polar residues" evidence="6">
    <location>
        <begin position="1"/>
        <end position="12"/>
    </location>
</feature>
<dbReference type="InterPro" id="IPR041093">
    <property type="entry name" value="Dis3l2-like_C"/>
</dbReference>
<dbReference type="GO" id="GO:0000175">
    <property type="term" value="F:3'-5'-RNA exonuclease activity"/>
    <property type="evidence" value="ECO:0007669"/>
    <property type="project" value="UniProtKB-UniRule"/>
</dbReference>
<evidence type="ECO:0000256" key="3">
    <source>
        <dbReference type="ARBA" id="ARBA00022842"/>
    </source>
</evidence>
<dbReference type="RefSeq" id="XP_009543266.1">
    <property type="nucleotide sequence ID" value="XM_009544971.1"/>
</dbReference>
<keyword evidence="9" id="KW-1185">Reference proteome</keyword>
<dbReference type="InterPro" id="IPR001900">
    <property type="entry name" value="RNase_II/R"/>
</dbReference>
<dbReference type="Pfam" id="PF00773">
    <property type="entry name" value="RNB"/>
    <property type="match status" value="1"/>
</dbReference>
<dbReference type="GO" id="GO:0000956">
    <property type="term" value="P:nuclear-transcribed mRNA catabolic process"/>
    <property type="evidence" value="ECO:0007669"/>
    <property type="project" value="UniProtKB-UniRule"/>
</dbReference>
<evidence type="ECO:0000256" key="4">
    <source>
        <dbReference type="ARBA" id="ARBA00022884"/>
    </source>
</evidence>
<dbReference type="InterPro" id="IPR012340">
    <property type="entry name" value="NA-bd_OB-fold"/>
</dbReference>
<protein>
    <recommendedName>
        <fullName evidence="5">DIS3-like exonuclease 2</fullName>
        <ecNumber evidence="5">3.1.13.-</ecNumber>
    </recommendedName>
</protein>
<keyword evidence="3 5" id="KW-0460">Magnesium</keyword>
<dbReference type="InterPro" id="IPR041505">
    <property type="entry name" value="Dis3_CSD2"/>
</dbReference>
<comment type="similarity">
    <text evidence="5">Belongs to the RNR ribonuclease family. DIS3L2 subfamily.</text>
</comment>
<dbReference type="GO" id="GO:0046872">
    <property type="term" value="F:metal ion binding"/>
    <property type="evidence" value="ECO:0007669"/>
    <property type="project" value="UniProtKB-KW"/>
</dbReference>